<keyword evidence="1" id="KW-0812">Transmembrane</keyword>
<dbReference type="PANTHER" id="PTHR43130:SF3">
    <property type="entry name" value="HTH-TYPE TRANSCRIPTIONAL REGULATOR RV1931C"/>
    <property type="match status" value="1"/>
</dbReference>
<evidence type="ECO:0000313" key="3">
    <source>
        <dbReference type="EMBL" id="BDY28021.1"/>
    </source>
</evidence>
<accession>A0AAI8TSH6</accession>
<evidence type="ECO:0000259" key="2">
    <source>
        <dbReference type="Pfam" id="PF01965"/>
    </source>
</evidence>
<dbReference type="AlphaFoldDB" id="A0AAI8TSH6"/>
<organism evidence="3 4">
    <name type="scientific">Mycolicibacterium mageritense</name>
    <name type="common">Mycobacterium mageritense</name>
    <dbReference type="NCBI Taxonomy" id="53462"/>
    <lineage>
        <taxon>Bacteria</taxon>
        <taxon>Bacillati</taxon>
        <taxon>Actinomycetota</taxon>
        <taxon>Actinomycetes</taxon>
        <taxon>Mycobacteriales</taxon>
        <taxon>Mycobacteriaceae</taxon>
        <taxon>Mycolicibacterium</taxon>
    </lineage>
</organism>
<keyword evidence="1" id="KW-0472">Membrane</keyword>
<dbReference type="InterPro" id="IPR002818">
    <property type="entry name" value="DJ-1/PfpI"/>
</dbReference>
<dbReference type="InterPro" id="IPR029062">
    <property type="entry name" value="Class_I_gatase-like"/>
</dbReference>
<dbReference type="RefSeq" id="WP_229480332.1">
    <property type="nucleotide sequence ID" value="NZ_AP027452.1"/>
</dbReference>
<dbReference type="PANTHER" id="PTHR43130">
    <property type="entry name" value="ARAC-FAMILY TRANSCRIPTIONAL REGULATOR"/>
    <property type="match status" value="1"/>
</dbReference>
<dbReference type="Pfam" id="PF01965">
    <property type="entry name" value="DJ-1_PfpI"/>
    <property type="match status" value="1"/>
</dbReference>
<feature type="transmembrane region" description="Helical" evidence="1">
    <location>
        <begin position="415"/>
        <end position="436"/>
    </location>
</feature>
<sequence length="446" mass="46848">MKSLVRCVLLAATGAVLGMATLAGFALVGFNTTMARDFAKVNAQHSVVGDSPARAPRPGRIQTAILLGRNGSVATDVMGPYSVFAGSPKFDVRTVSSARSPVALSGGLTVMPEATYDDYQSGRLPLPDLVVVPAITEPAGSDEAELRAFIESVHAAGRMVMGVCAGARVLVETGVLYGKKATSFWSDLDGMKATHPETIWVGGTRWVEDANVVTTAGVSSGIAASLHVVHKLAGPDEAIRIADTVRYPHWIPNGTMDIPIRTISLSDYPYVLGATIPWGQPRYGLGLTPGVDEIDIAAAAEVYGGVAFTAQVIPVAETDEIVTKHGMRLRATPIADAGRFDRLIIPGVTSSRLPDATHPTPVFLPAAASPGNTSFDPILADVARTDGRRVAETAAKYLEYPLPSLPDESGYPVRVTTMAILVFLASAGMGVVPFLISRTRRGTSSS</sequence>
<keyword evidence="1" id="KW-1133">Transmembrane helix</keyword>
<name>A0AAI8TSH6_MYCME</name>
<dbReference type="SUPFAM" id="SSF52317">
    <property type="entry name" value="Class I glutamine amidotransferase-like"/>
    <property type="match status" value="1"/>
</dbReference>
<reference evidence="3" key="1">
    <citation type="submission" date="2023-03" db="EMBL/GenBank/DDBJ databases">
        <title>Draft genome sequence of a Mycolicibacterium mageritense strain H4_3_1 isolated from a hybrid biological-inorganic system reactor.</title>
        <authorList>
            <person name="Feng X."/>
            <person name="Kazama D."/>
            <person name="Sato K."/>
            <person name="Kobayashi H."/>
        </authorList>
    </citation>
    <scope>NUCLEOTIDE SEQUENCE</scope>
    <source>
        <strain evidence="3">H4_3_1</strain>
    </source>
</reference>
<evidence type="ECO:0000313" key="4">
    <source>
        <dbReference type="Proteomes" id="UP001241092"/>
    </source>
</evidence>
<feature type="domain" description="DJ-1/PfpI" evidence="2">
    <location>
        <begin position="65"/>
        <end position="229"/>
    </location>
</feature>
<dbReference type="Gene3D" id="3.40.50.880">
    <property type="match status" value="2"/>
</dbReference>
<proteinExistence type="predicted"/>
<evidence type="ECO:0000256" key="1">
    <source>
        <dbReference type="SAM" id="Phobius"/>
    </source>
</evidence>
<dbReference type="EMBL" id="AP027452">
    <property type="protein sequence ID" value="BDY28021.1"/>
    <property type="molecule type" value="Genomic_DNA"/>
</dbReference>
<gene>
    <name evidence="3" type="ORF">hbim_01951</name>
</gene>
<dbReference type="InterPro" id="IPR052158">
    <property type="entry name" value="INH-QAR"/>
</dbReference>
<protein>
    <recommendedName>
        <fullName evidence="2">DJ-1/PfpI domain-containing protein</fullName>
    </recommendedName>
</protein>
<dbReference type="Proteomes" id="UP001241092">
    <property type="component" value="Chromosome"/>
</dbReference>